<proteinExistence type="predicted"/>
<evidence type="ECO:0000313" key="2">
    <source>
        <dbReference type="EMBL" id="SVC10728.1"/>
    </source>
</evidence>
<reference evidence="2" key="1">
    <citation type="submission" date="2018-05" db="EMBL/GenBank/DDBJ databases">
        <authorList>
            <person name="Lanie J.A."/>
            <person name="Ng W.-L."/>
            <person name="Kazmierczak K.M."/>
            <person name="Andrzejewski T.M."/>
            <person name="Davidsen T.M."/>
            <person name="Wayne K.J."/>
            <person name="Tettelin H."/>
            <person name="Glass J.I."/>
            <person name="Rusch D."/>
            <person name="Podicherti R."/>
            <person name="Tsui H.-C.T."/>
            <person name="Winkler M.E."/>
        </authorList>
    </citation>
    <scope>NUCLEOTIDE SEQUENCE</scope>
</reference>
<organism evidence="2">
    <name type="scientific">marine metagenome</name>
    <dbReference type="NCBI Taxonomy" id="408172"/>
    <lineage>
        <taxon>unclassified sequences</taxon>
        <taxon>metagenomes</taxon>
        <taxon>ecological metagenomes</taxon>
    </lineage>
</organism>
<dbReference type="EMBL" id="UINC01073962">
    <property type="protein sequence ID" value="SVC10728.1"/>
    <property type="molecule type" value="Genomic_DNA"/>
</dbReference>
<name>A0A382JG87_9ZZZZ</name>
<feature type="region of interest" description="Disordered" evidence="1">
    <location>
        <begin position="1"/>
        <end position="22"/>
    </location>
</feature>
<accession>A0A382JG87</accession>
<dbReference type="AlphaFoldDB" id="A0A382JG87"/>
<evidence type="ECO:0000256" key="1">
    <source>
        <dbReference type="SAM" id="MobiDB-lite"/>
    </source>
</evidence>
<protein>
    <submittedName>
        <fullName evidence="2">Uncharacterized protein</fullName>
    </submittedName>
</protein>
<gene>
    <name evidence="2" type="ORF">METZ01_LOCUS263582</name>
</gene>
<feature type="non-terminal residue" evidence="2">
    <location>
        <position position="75"/>
    </location>
</feature>
<sequence>MSFKTNLISPGLPEQQGKNYSQQPHAHYRLIHVKQHLASASQIGATERPYQKTRKIRHIKCTPTLFSCFCWSLLL</sequence>